<dbReference type="PROSITE" id="PS51379">
    <property type="entry name" value="4FE4S_FER_2"/>
    <property type="match status" value="2"/>
</dbReference>
<evidence type="ECO:0000256" key="3">
    <source>
        <dbReference type="ARBA" id="ARBA00023002"/>
    </source>
</evidence>
<keyword evidence="3" id="KW-0560">Oxidoreductase</keyword>
<dbReference type="STRING" id="643867.Ftrac_2754"/>
<feature type="domain" description="4Fe-4S ferredoxin-type" evidence="7">
    <location>
        <begin position="356"/>
        <end position="386"/>
    </location>
</feature>
<evidence type="ECO:0000256" key="5">
    <source>
        <dbReference type="ARBA" id="ARBA00023014"/>
    </source>
</evidence>
<keyword evidence="6" id="KW-0472">Membrane</keyword>
<dbReference type="KEGG" id="mtt:Ftrac_2754"/>
<dbReference type="InterPro" id="IPR051460">
    <property type="entry name" value="HdrC_iron-sulfur_subunit"/>
</dbReference>
<dbReference type="PANTHER" id="PTHR43255">
    <property type="entry name" value="IRON-SULFUR-BINDING OXIDOREDUCTASE FADF-RELATED-RELATED"/>
    <property type="match status" value="1"/>
</dbReference>
<dbReference type="GO" id="GO:0016491">
    <property type="term" value="F:oxidoreductase activity"/>
    <property type="evidence" value="ECO:0007669"/>
    <property type="project" value="UniProtKB-KW"/>
</dbReference>
<protein>
    <submittedName>
        <fullName evidence="8">Oxidoreductase, Fe-S subunit</fullName>
    </submittedName>
</protein>
<evidence type="ECO:0000259" key="7">
    <source>
        <dbReference type="PROSITE" id="PS51379"/>
    </source>
</evidence>
<keyword evidence="4" id="KW-0408">Iron</keyword>
<keyword evidence="1" id="KW-0004">4Fe-4S</keyword>
<feature type="transmembrane region" description="Helical" evidence="6">
    <location>
        <begin position="151"/>
        <end position="170"/>
    </location>
</feature>
<keyword evidence="2" id="KW-0479">Metal-binding</keyword>
<dbReference type="Gene3D" id="1.20.950.20">
    <property type="entry name" value="Transmembrane di-heme cytochromes, Chain C"/>
    <property type="match status" value="1"/>
</dbReference>
<sequence length="437" mass="49282">MEYISQIAFLLVLAIAGYFLAQRIGSIKKNINLGKEVDRSDNKGQRWKNTLLIAFGQKKMFKKLIPAILHLMIYVGFLVINLEVLEFIIDGVAGTHRIFAPFLGDAYTIAINIFEFLAVLVLVSCVAFLLRRNVLSVPRLRSLKGWPKLDGNLILVIEIILMFAILTMNATDQLLQGKDDHYVQTGSFFFSSFLMPIFEGMSVEALVFTERFAWWFHIIGILAFAVYVTYSKHLHIFMAFPNTYFARITPQGKMNNMDEVTTEVKSMLGMDAGDPPAEVARLGAKDATDLTWVNLMNAYACTECGRCTAECPANITGKKLSPRKIMMDTRDRITEIGDNIKAGKEAEEGSPLFSDDYISAEELNACTSCNACVEACPININPLDIILQGRRYMAMEESSSPQSWNAMFQNVETSFAPWKFPPTDRFKWADKLKEEEK</sequence>
<dbReference type="eggNOG" id="COG1150">
    <property type="taxonomic scope" value="Bacteria"/>
</dbReference>
<evidence type="ECO:0000256" key="1">
    <source>
        <dbReference type="ARBA" id="ARBA00022485"/>
    </source>
</evidence>
<evidence type="ECO:0000256" key="4">
    <source>
        <dbReference type="ARBA" id="ARBA00023004"/>
    </source>
</evidence>
<organism evidence="8 9">
    <name type="scientific">Marivirga tractuosa (strain ATCC 23168 / DSM 4126 / NBRC 15989 / NCIMB 1408 / VKM B-1430 / H-43)</name>
    <name type="common">Microscilla tractuosa</name>
    <name type="synonym">Flexibacter tractuosus</name>
    <dbReference type="NCBI Taxonomy" id="643867"/>
    <lineage>
        <taxon>Bacteria</taxon>
        <taxon>Pseudomonadati</taxon>
        <taxon>Bacteroidota</taxon>
        <taxon>Cytophagia</taxon>
        <taxon>Cytophagales</taxon>
        <taxon>Marivirgaceae</taxon>
        <taxon>Marivirga</taxon>
    </lineage>
</organism>
<evidence type="ECO:0000256" key="6">
    <source>
        <dbReference type="SAM" id="Phobius"/>
    </source>
</evidence>
<dbReference type="PANTHER" id="PTHR43255:SF1">
    <property type="entry name" value="IRON-SULFUR-BINDING OXIDOREDUCTASE FADF-RELATED"/>
    <property type="match status" value="1"/>
</dbReference>
<dbReference type="InterPro" id="IPR017900">
    <property type="entry name" value="4Fe4S_Fe_S_CS"/>
</dbReference>
<dbReference type="GO" id="GO:0046872">
    <property type="term" value="F:metal ion binding"/>
    <property type="evidence" value="ECO:0007669"/>
    <property type="project" value="UniProtKB-KW"/>
</dbReference>
<dbReference type="GO" id="GO:0051539">
    <property type="term" value="F:4 iron, 4 sulfur cluster binding"/>
    <property type="evidence" value="ECO:0007669"/>
    <property type="project" value="UniProtKB-KW"/>
</dbReference>
<name>E4TR51_MARTH</name>
<dbReference type="InterPro" id="IPR036197">
    <property type="entry name" value="NarG-like_sf"/>
</dbReference>
<evidence type="ECO:0000256" key="2">
    <source>
        <dbReference type="ARBA" id="ARBA00022723"/>
    </source>
</evidence>
<reference evidence="8 9" key="1">
    <citation type="journal article" date="2011" name="Stand. Genomic Sci.">
        <title>Complete genome sequence of Marivirga tractuosa type strain (H-43).</title>
        <authorList>
            <person name="Pagani I."/>
            <person name="Chertkov O."/>
            <person name="Lapidus A."/>
            <person name="Lucas S."/>
            <person name="Del Rio T.G."/>
            <person name="Tice H."/>
            <person name="Copeland A."/>
            <person name="Cheng J.F."/>
            <person name="Nolan M."/>
            <person name="Saunders E."/>
            <person name="Pitluck S."/>
            <person name="Held B."/>
            <person name="Goodwin L."/>
            <person name="Liolios K."/>
            <person name="Ovchinikova G."/>
            <person name="Ivanova N."/>
            <person name="Mavromatis K."/>
            <person name="Pati A."/>
            <person name="Chen A."/>
            <person name="Palaniappan K."/>
            <person name="Land M."/>
            <person name="Hauser L."/>
            <person name="Jeffries C.D."/>
            <person name="Detter J.C."/>
            <person name="Han C."/>
            <person name="Tapia R."/>
            <person name="Ngatchou-Djao O.D."/>
            <person name="Rohde M."/>
            <person name="Goker M."/>
            <person name="Spring S."/>
            <person name="Sikorski J."/>
            <person name="Woyke T."/>
            <person name="Bristow J."/>
            <person name="Eisen J.A."/>
            <person name="Markowitz V."/>
            <person name="Hugenholtz P."/>
            <person name="Klenk H.P."/>
            <person name="Kyrpides N.C."/>
        </authorList>
    </citation>
    <scope>NUCLEOTIDE SEQUENCE [LARGE SCALE GENOMIC DNA]</scope>
    <source>
        <strain evidence="9">ATCC 23168 / DSM 4126 / NBRC 15989 / NCIMB 1408 / VKM B-1430 / H-43</strain>
    </source>
</reference>
<feature type="transmembrane region" description="Helical" evidence="6">
    <location>
        <begin position="182"/>
        <end position="200"/>
    </location>
</feature>
<dbReference type="GO" id="GO:0005886">
    <property type="term" value="C:plasma membrane"/>
    <property type="evidence" value="ECO:0007669"/>
    <property type="project" value="TreeGrafter"/>
</dbReference>
<feature type="transmembrane region" description="Helical" evidence="6">
    <location>
        <begin position="67"/>
        <end position="89"/>
    </location>
</feature>
<keyword evidence="6" id="KW-1133">Transmembrane helix</keyword>
<feature type="transmembrane region" description="Helical" evidence="6">
    <location>
        <begin position="212"/>
        <end position="230"/>
    </location>
</feature>
<dbReference type="AlphaFoldDB" id="E4TR51"/>
<keyword evidence="6" id="KW-0812">Transmembrane</keyword>
<dbReference type="RefSeq" id="WP_013454875.1">
    <property type="nucleotide sequence ID" value="NC_014759.1"/>
</dbReference>
<dbReference type="Proteomes" id="UP000008720">
    <property type="component" value="Chromosome"/>
</dbReference>
<proteinExistence type="predicted"/>
<keyword evidence="9" id="KW-1185">Reference proteome</keyword>
<dbReference type="EMBL" id="CP002349">
    <property type="protein sequence ID" value="ADR22732.1"/>
    <property type="molecule type" value="Genomic_DNA"/>
</dbReference>
<feature type="transmembrane region" description="Helical" evidence="6">
    <location>
        <begin position="109"/>
        <end position="130"/>
    </location>
</feature>
<dbReference type="Pfam" id="PF13187">
    <property type="entry name" value="Fer4_9"/>
    <property type="match status" value="1"/>
</dbReference>
<dbReference type="InterPro" id="IPR017896">
    <property type="entry name" value="4Fe4S_Fe-S-bd"/>
</dbReference>
<dbReference type="PROSITE" id="PS00198">
    <property type="entry name" value="4FE4S_FER_1"/>
    <property type="match status" value="1"/>
</dbReference>
<keyword evidence="5" id="KW-0411">Iron-sulfur</keyword>
<dbReference type="InterPro" id="IPR009051">
    <property type="entry name" value="Helical_ferredxn"/>
</dbReference>
<gene>
    <name evidence="8" type="ordered locus">Ftrac_2754</name>
</gene>
<accession>E4TR51</accession>
<dbReference type="SUPFAM" id="SSF103501">
    <property type="entry name" value="Respiratory nitrate reductase 1 gamma chain"/>
    <property type="match status" value="1"/>
</dbReference>
<evidence type="ECO:0000313" key="8">
    <source>
        <dbReference type="EMBL" id="ADR22732.1"/>
    </source>
</evidence>
<feature type="domain" description="4Fe-4S ferredoxin-type" evidence="7">
    <location>
        <begin position="292"/>
        <end position="323"/>
    </location>
</feature>
<dbReference type="Gene3D" id="1.10.1060.10">
    <property type="entry name" value="Alpha-helical ferredoxin"/>
    <property type="match status" value="1"/>
</dbReference>
<dbReference type="SUPFAM" id="SSF46548">
    <property type="entry name" value="alpha-helical ferredoxin"/>
    <property type="match status" value="1"/>
</dbReference>
<feature type="transmembrane region" description="Helical" evidence="6">
    <location>
        <begin position="6"/>
        <end position="25"/>
    </location>
</feature>
<dbReference type="HOGENOM" id="CLU_619292_0_0_10"/>
<evidence type="ECO:0000313" key="9">
    <source>
        <dbReference type="Proteomes" id="UP000008720"/>
    </source>
</evidence>
<dbReference type="OrthoDB" id="9769677at2"/>